<dbReference type="GO" id="GO:0017057">
    <property type="term" value="F:6-phosphogluconolactonase activity"/>
    <property type="evidence" value="ECO:0007669"/>
    <property type="project" value="TreeGrafter"/>
</dbReference>
<evidence type="ECO:0000313" key="2">
    <source>
        <dbReference type="EMBL" id="SEF85803.1"/>
    </source>
</evidence>
<evidence type="ECO:0000256" key="1">
    <source>
        <dbReference type="ARBA" id="ARBA00005564"/>
    </source>
</evidence>
<keyword evidence="2" id="KW-0413">Isomerase</keyword>
<dbReference type="Gene3D" id="2.130.10.10">
    <property type="entry name" value="YVTN repeat-like/Quinoprotein amine dehydrogenase"/>
    <property type="match status" value="1"/>
</dbReference>
<dbReference type="AlphaFoldDB" id="A0A1H5VEW0"/>
<organism evidence="2 3">
    <name type="scientific">Thermomonospora echinospora</name>
    <dbReference type="NCBI Taxonomy" id="1992"/>
    <lineage>
        <taxon>Bacteria</taxon>
        <taxon>Bacillati</taxon>
        <taxon>Actinomycetota</taxon>
        <taxon>Actinomycetes</taxon>
        <taxon>Streptosporangiales</taxon>
        <taxon>Thermomonosporaceae</taxon>
        <taxon>Thermomonospora</taxon>
    </lineage>
</organism>
<comment type="similarity">
    <text evidence="1">Belongs to the cycloisomerase 2 family.</text>
</comment>
<dbReference type="InterPro" id="IPR015943">
    <property type="entry name" value="WD40/YVTN_repeat-like_dom_sf"/>
</dbReference>
<dbReference type="GO" id="GO:0005829">
    <property type="term" value="C:cytosol"/>
    <property type="evidence" value="ECO:0007669"/>
    <property type="project" value="TreeGrafter"/>
</dbReference>
<sequence>MGRTPIDRRHFLGTTGLALGAGGLTWAVAGTALGRVGRPGGPVARRAYIGGFTEGEFGLPDLPGIGLATVDGRTGALSLDGYFRGIDNPTYLALSPRRDVLYAVGQTARGTVHALSIDRRGRLSPINQRPTEGSTPVHLAIDPTGRYLVTVNYDSGGVAVHPLRGDGGLGPLADLAEQTGSGPHPVEQRGPHPHMVAFGTSGDVLVPDKGDDHVYVYGLDPATGRLTLRARSFIGRGVGPRHLAFHPSGRIVYVVNELGHTVAICGYDPRTARLAVLGWASVVPPGVDPRNAPSGVRISPDGRLLFAADRGLDTVTVYRVRDAGRTLRVVESQPVTAKAPGSRWPRDIVLDRSGEFLYAASEKGQSVTALRVAPGTGRLDPVGAPLRIASPSCVVLR</sequence>
<dbReference type="InterPro" id="IPR050282">
    <property type="entry name" value="Cycloisomerase_2"/>
</dbReference>
<dbReference type="OrthoDB" id="9790815at2"/>
<dbReference type="InterPro" id="IPR011048">
    <property type="entry name" value="Haem_d1_sf"/>
</dbReference>
<dbReference type="PROSITE" id="PS51318">
    <property type="entry name" value="TAT"/>
    <property type="match status" value="1"/>
</dbReference>
<dbReference type="Pfam" id="PF10282">
    <property type="entry name" value="Lactonase"/>
    <property type="match status" value="1"/>
</dbReference>
<name>A0A1H5VEW0_9ACTN</name>
<dbReference type="PANTHER" id="PTHR30344:SF1">
    <property type="entry name" value="6-PHOSPHOGLUCONOLACTONASE"/>
    <property type="match status" value="1"/>
</dbReference>
<evidence type="ECO:0000313" key="3">
    <source>
        <dbReference type="Proteomes" id="UP000236723"/>
    </source>
</evidence>
<reference evidence="3" key="1">
    <citation type="submission" date="2016-10" db="EMBL/GenBank/DDBJ databases">
        <authorList>
            <person name="Varghese N."/>
            <person name="Submissions S."/>
        </authorList>
    </citation>
    <scope>NUCLEOTIDE SEQUENCE [LARGE SCALE GENOMIC DNA]</scope>
    <source>
        <strain evidence="3">DSM 43163</strain>
    </source>
</reference>
<dbReference type="RefSeq" id="WP_103936567.1">
    <property type="nucleotide sequence ID" value="NZ_FNVO01000002.1"/>
</dbReference>
<proteinExistence type="inferred from homology"/>
<keyword evidence="3" id="KW-1185">Reference proteome</keyword>
<protein>
    <submittedName>
        <fullName evidence="2">6-phosphogluconolactonase, cycloisomerase 2 family</fullName>
    </submittedName>
</protein>
<dbReference type="GO" id="GO:0016853">
    <property type="term" value="F:isomerase activity"/>
    <property type="evidence" value="ECO:0007669"/>
    <property type="project" value="UniProtKB-KW"/>
</dbReference>
<gene>
    <name evidence="2" type="ORF">SAMN04489712_102294</name>
</gene>
<dbReference type="InterPro" id="IPR019405">
    <property type="entry name" value="Lactonase_7-beta_prop"/>
</dbReference>
<dbReference type="Proteomes" id="UP000236723">
    <property type="component" value="Unassembled WGS sequence"/>
</dbReference>
<accession>A0A1H5VEW0</accession>
<dbReference type="EMBL" id="FNVO01000002">
    <property type="protein sequence ID" value="SEF85803.1"/>
    <property type="molecule type" value="Genomic_DNA"/>
</dbReference>
<dbReference type="InterPro" id="IPR006311">
    <property type="entry name" value="TAT_signal"/>
</dbReference>
<dbReference type="SUPFAM" id="SSF51004">
    <property type="entry name" value="C-terminal (heme d1) domain of cytochrome cd1-nitrite reductase"/>
    <property type="match status" value="1"/>
</dbReference>
<dbReference type="PANTHER" id="PTHR30344">
    <property type="entry name" value="6-PHOSPHOGLUCONOLACTONASE-RELATED"/>
    <property type="match status" value="1"/>
</dbReference>